<dbReference type="SUPFAM" id="SSF103256">
    <property type="entry name" value="Hypothetical protein TM0160"/>
    <property type="match status" value="1"/>
</dbReference>
<evidence type="ECO:0000313" key="9">
    <source>
        <dbReference type="Proteomes" id="UP000294739"/>
    </source>
</evidence>
<evidence type="ECO:0000256" key="3">
    <source>
        <dbReference type="ARBA" id="ARBA00023082"/>
    </source>
</evidence>
<dbReference type="InterPro" id="IPR013324">
    <property type="entry name" value="RNA_pol_sigma_r3/r4-like"/>
</dbReference>
<feature type="region of interest" description="Disordered" evidence="6">
    <location>
        <begin position="347"/>
        <end position="370"/>
    </location>
</feature>
<dbReference type="RefSeq" id="WP_131900472.1">
    <property type="nucleotide sequence ID" value="NZ_SMKZ01000058.1"/>
</dbReference>
<evidence type="ECO:0000313" key="8">
    <source>
        <dbReference type="EMBL" id="TDD99921.1"/>
    </source>
</evidence>
<evidence type="ECO:0000256" key="5">
    <source>
        <dbReference type="ARBA" id="ARBA00023163"/>
    </source>
</evidence>
<dbReference type="Pfam" id="PF08281">
    <property type="entry name" value="Sigma70_r4_2"/>
    <property type="match status" value="1"/>
</dbReference>
<dbReference type="GO" id="GO:0006352">
    <property type="term" value="P:DNA-templated transcription initiation"/>
    <property type="evidence" value="ECO:0007669"/>
    <property type="project" value="InterPro"/>
</dbReference>
<evidence type="ECO:0000259" key="7">
    <source>
        <dbReference type="PROSITE" id="PS51658"/>
    </source>
</evidence>
<keyword evidence="3" id="KW-0731">Sigma factor</keyword>
<dbReference type="Gene3D" id="3.10.690.10">
    <property type="entry name" value="Bifunctional nuclease domain"/>
    <property type="match status" value="1"/>
</dbReference>
<dbReference type="NCBIfam" id="TIGR02937">
    <property type="entry name" value="sigma70-ECF"/>
    <property type="match status" value="1"/>
</dbReference>
<organism evidence="8 9">
    <name type="scientific">Jiangella asiatica</name>
    <dbReference type="NCBI Taxonomy" id="2530372"/>
    <lineage>
        <taxon>Bacteria</taxon>
        <taxon>Bacillati</taxon>
        <taxon>Actinomycetota</taxon>
        <taxon>Actinomycetes</taxon>
        <taxon>Jiangellales</taxon>
        <taxon>Jiangellaceae</taxon>
        <taxon>Jiangella</taxon>
    </lineage>
</organism>
<reference evidence="8 9" key="1">
    <citation type="submission" date="2019-03" db="EMBL/GenBank/DDBJ databases">
        <title>Draft genome sequences of novel Actinobacteria.</title>
        <authorList>
            <person name="Sahin N."/>
            <person name="Ay H."/>
            <person name="Saygin H."/>
        </authorList>
    </citation>
    <scope>NUCLEOTIDE SEQUENCE [LARGE SCALE GENOMIC DNA]</scope>
    <source>
        <strain evidence="8 9">5K138</strain>
    </source>
</reference>
<evidence type="ECO:0000256" key="6">
    <source>
        <dbReference type="SAM" id="MobiDB-lite"/>
    </source>
</evidence>
<comment type="similarity">
    <text evidence="1">Belongs to the sigma-70 factor family. ECF subfamily.</text>
</comment>
<feature type="domain" description="BFN" evidence="7">
    <location>
        <begin position="200"/>
        <end position="335"/>
    </location>
</feature>
<dbReference type="AlphaFoldDB" id="A0A4R5CIA7"/>
<proteinExistence type="inferred from homology"/>
<dbReference type="PANTHER" id="PTHR43133">
    <property type="entry name" value="RNA POLYMERASE ECF-TYPE SIGMA FACTO"/>
    <property type="match status" value="1"/>
</dbReference>
<dbReference type="Pfam" id="PF04542">
    <property type="entry name" value="Sigma70_r2"/>
    <property type="match status" value="1"/>
</dbReference>
<dbReference type="GO" id="GO:0004518">
    <property type="term" value="F:nuclease activity"/>
    <property type="evidence" value="ECO:0007669"/>
    <property type="project" value="InterPro"/>
</dbReference>
<keyword evidence="2" id="KW-0805">Transcription regulation</keyword>
<dbReference type="InterPro" id="IPR013325">
    <property type="entry name" value="RNA_pol_sigma_r2"/>
</dbReference>
<dbReference type="GO" id="GO:0016987">
    <property type="term" value="F:sigma factor activity"/>
    <property type="evidence" value="ECO:0007669"/>
    <property type="project" value="UniProtKB-KW"/>
</dbReference>
<protein>
    <submittedName>
        <fullName evidence="8">Sigma-70 family RNA polymerase sigma factor</fullName>
    </submittedName>
</protein>
<name>A0A4R5CIA7_9ACTN</name>
<dbReference type="GO" id="GO:0003677">
    <property type="term" value="F:DNA binding"/>
    <property type="evidence" value="ECO:0007669"/>
    <property type="project" value="UniProtKB-KW"/>
</dbReference>
<dbReference type="InterPro" id="IPR036104">
    <property type="entry name" value="BFN_sf"/>
</dbReference>
<evidence type="ECO:0000256" key="2">
    <source>
        <dbReference type="ARBA" id="ARBA00023015"/>
    </source>
</evidence>
<keyword evidence="5" id="KW-0804">Transcription</keyword>
<dbReference type="OrthoDB" id="9780326at2"/>
<sequence>MAVERIGDDVPDQDLAALARLGDKKAFAMLVGRHCETARRLAETVLGDRDLARDASQEAIVVALVSLDRLAKPASFGSWLCGIALNVARRWLQESRRVAGVPSENHPDHGPGPDELAEAAVVAERVREAVAELAPGQRDAVMLFYLQGLSHREVAAELGISPGAVKARLHQARGVLAPRLSALVEKEPRMTDEKAPEPRWVDVTIAGIRRPGGDDAYLKMHIVILKETGGARELPIGVLATNAVYLAVILESVEMPRPMTHQFAAGLLGAAGGRVDEVRITRLVEGSFYAVVVVDGPVGRRDVDARPSDALSLASIVGAPIRVDERILDDPSATGYTAWRDYPTTESDLANEAREAVAGRTAGRAREDDR</sequence>
<evidence type="ECO:0000256" key="1">
    <source>
        <dbReference type="ARBA" id="ARBA00010641"/>
    </source>
</evidence>
<keyword evidence="9" id="KW-1185">Reference proteome</keyword>
<dbReference type="CDD" id="cd06171">
    <property type="entry name" value="Sigma70_r4"/>
    <property type="match status" value="1"/>
</dbReference>
<dbReference type="InterPro" id="IPR007627">
    <property type="entry name" value="RNA_pol_sigma70_r2"/>
</dbReference>
<dbReference type="SUPFAM" id="SSF88946">
    <property type="entry name" value="Sigma2 domain of RNA polymerase sigma factors"/>
    <property type="match status" value="1"/>
</dbReference>
<dbReference type="InterPro" id="IPR014284">
    <property type="entry name" value="RNA_pol_sigma-70_dom"/>
</dbReference>
<evidence type="ECO:0000256" key="4">
    <source>
        <dbReference type="ARBA" id="ARBA00023125"/>
    </source>
</evidence>
<gene>
    <name evidence="8" type="ORF">E1269_27065</name>
</gene>
<dbReference type="Pfam" id="PF02577">
    <property type="entry name" value="BFN_dom"/>
    <property type="match status" value="1"/>
</dbReference>
<dbReference type="PANTHER" id="PTHR43133:SF8">
    <property type="entry name" value="RNA POLYMERASE SIGMA FACTOR HI_1459-RELATED"/>
    <property type="match status" value="1"/>
</dbReference>
<dbReference type="InParanoid" id="A0A4R5CIA7"/>
<keyword evidence="4" id="KW-0238">DNA-binding</keyword>
<dbReference type="Gene3D" id="1.10.1740.10">
    <property type="match status" value="1"/>
</dbReference>
<dbReference type="InterPro" id="IPR013249">
    <property type="entry name" value="RNA_pol_sigma70_r4_t2"/>
</dbReference>
<dbReference type="SUPFAM" id="SSF88659">
    <property type="entry name" value="Sigma3 and sigma4 domains of RNA polymerase sigma factors"/>
    <property type="match status" value="1"/>
</dbReference>
<dbReference type="PROSITE" id="PS51658">
    <property type="entry name" value="BFN"/>
    <property type="match status" value="1"/>
</dbReference>
<dbReference type="EMBL" id="SMKZ01000058">
    <property type="protein sequence ID" value="TDD99921.1"/>
    <property type="molecule type" value="Genomic_DNA"/>
</dbReference>
<dbReference type="InterPro" id="IPR003729">
    <property type="entry name" value="Bi_nuclease_dom"/>
</dbReference>
<dbReference type="InterPro" id="IPR039425">
    <property type="entry name" value="RNA_pol_sigma-70-like"/>
</dbReference>
<accession>A0A4R5CIA7</accession>
<dbReference type="Gene3D" id="1.10.10.10">
    <property type="entry name" value="Winged helix-like DNA-binding domain superfamily/Winged helix DNA-binding domain"/>
    <property type="match status" value="1"/>
</dbReference>
<dbReference type="Proteomes" id="UP000294739">
    <property type="component" value="Unassembled WGS sequence"/>
</dbReference>
<comment type="caution">
    <text evidence="8">The sequence shown here is derived from an EMBL/GenBank/DDBJ whole genome shotgun (WGS) entry which is preliminary data.</text>
</comment>
<dbReference type="InterPro" id="IPR036388">
    <property type="entry name" value="WH-like_DNA-bd_sf"/>
</dbReference>